<accession>A0A151MXG4</accession>
<evidence type="ECO:0000313" key="3">
    <source>
        <dbReference type="Proteomes" id="UP000050525"/>
    </source>
</evidence>
<evidence type="ECO:0000256" key="1">
    <source>
        <dbReference type="SAM" id="MobiDB-lite"/>
    </source>
</evidence>
<gene>
    <name evidence="2" type="ORF">Y1Q_0009976</name>
</gene>
<reference evidence="2 3" key="1">
    <citation type="journal article" date="2012" name="Genome Biol.">
        <title>Sequencing three crocodilian genomes to illuminate the evolution of archosaurs and amniotes.</title>
        <authorList>
            <person name="St John J.A."/>
            <person name="Braun E.L."/>
            <person name="Isberg S.R."/>
            <person name="Miles L.G."/>
            <person name="Chong A.Y."/>
            <person name="Gongora J."/>
            <person name="Dalzell P."/>
            <person name="Moran C."/>
            <person name="Bed'hom B."/>
            <person name="Abzhanov A."/>
            <person name="Burgess S.C."/>
            <person name="Cooksey A.M."/>
            <person name="Castoe T.A."/>
            <person name="Crawford N.G."/>
            <person name="Densmore L.D."/>
            <person name="Drew J.C."/>
            <person name="Edwards S.V."/>
            <person name="Faircloth B.C."/>
            <person name="Fujita M.K."/>
            <person name="Greenwold M.J."/>
            <person name="Hoffmann F.G."/>
            <person name="Howard J.M."/>
            <person name="Iguchi T."/>
            <person name="Janes D.E."/>
            <person name="Khan S.Y."/>
            <person name="Kohno S."/>
            <person name="de Koning A.J."/>
            <person name="Lance S.L."/>
            <person name="McCarthy F.M."/>
            <person name="McCormack J.E."/>
            <person name="Merchant M.E."/>
            <person name="Peterson D.G."/>
            <person name="Pollock D.D."/>
            <person name="Pourmand N."/>
            <person name="Raney B.J."/>
            <person name="Roessler K.A."/>
            <person name="Sanford J.R."/>
            <person name="Sawyer R.H."/>
            <person name="Schmidt C.J."/>
            <person name="Triplett E.W."/>
            <person name="Tuberville T.D."/>
            <person name="Venegas-Anaya M."/>
            <person name="Howard J.T."/>
            <person name="Jarvis E.D."/>
            <person name="Guillette L.J.Jr."/>
            <person name="Glenn T.C."/>
            <person name="Green R.E."/>
            <person name="Ray D.A."/>
        </authorList>
    </citation>
    <scope>NUCLEOTIDE SEQUENCE [LARGE SCALE GENOMIC DNA]</scope>
    <source>
        <strain evidence="2">KSC_2009_1</strain>
    </source>
</reference>
<dbReference type="AlphaFoldDB" id="A0A151MXG4"/>
<keyword evidence="3" id="KW-1185">Reference proteome</keyword>
<comment type="caution">
    <text evidence="2">The sequence shown here is derived from an EMBL/GenBank/DDBJ whole genome shotgun (WGS) entry which is preliminary data.</text>
</comment>
<name>A0A151MXG4_ALLMI</name>
<proteinExistence type="predicted"/>
<feature type="region of interest" description="Disordered" evidence="1">
    <location>
        <begin position="1"/>
        <end position="29"/>
    </location>
</feature>
<sequence>MPLRIHSKSPCPQRKKPHDRYKPLNKSYHPIHNRWGQQKSLNGWSRPIGQLQTWHSCEACVLDTQQEHDVPFHF</sequence>
<organism evidence="2 3">
    <name type="scientific">Alligator mississippiensis</name>
    <name type="common">American alligator</name>
    <dbReference type="NCBI Taxonomy" id="8496"/>
    <lineage>
        <taxon>Eukaryota</taxon>
        <taxon>Metazoa</taxon>
        <taxon>Chordata</taxon>
        <taxon>Craniata</taxon>
        <taxon>Vertebrata</taxon>
        <taxon>Euteleostomi</taxon>
        <taxon>Archelosauria</taxon>
        <taxon>Archosauria</taxon>
        <taxon>Crocodylia</taxon>
        <taxon>Alligatoridae</taxon>
        <taxon>Alligatorinae</taxon>
        <taxon>Alligator</taxon>
    </lineage>
</organism>
<dbReference type="Proteomes" id="UP000050525">
    <property type="component" value="Unassembled WGS sequence"/>
</dbReference>
<dbReference type="EMBL" id="AKHW03004724">
    <property type="protein sequence ID" value="KYO29207.1"/>
    <property type="molecule type" value="Genomic_DNA"/>
</dbReference>
<protein>
    <submittedName>
        <fullName evidence="2">Uncharacterized protein</fullName>
    </submittedName>
</protein>
<evidence type="ECO:0000313" key="2">
    <source>
        <dbReference type="EMBL" id="KYO29207.1"/>
    </source>
</evidence>